<reference evidence="7 8" key="1">
    <citation type="submission" date="2017-09" db="EMBL/GenBank/DDBJ databases">
        <title>Paracoccus alkalisoli sp. nov., isolated from saline alkaline soil.</title>
        <authorList>
            <person name="Dong X."/>
            <person name="Zhang G."/>
        </authorList>
    </citation>
    <scope>NUCLEOTIDE SEQUENCE [LARGE SCALE GENOMIC DNA]</scope>
    <source>
        <strain evidence="7 8">WN007</strain>
    </source>
</reference>
<dbReference type="AlphaFoldDB" id="A0A2A2GGW4"/>
<feature type="region of interest" description="Disordered" evidence="4">
    <location>
        <begin position="1"/>
        <end position="23"/>
    </location>
</feature>
<dbReference type="SUPFAM" id="SSF50998">
    <property type="entry name" value="Quinoprotein alcohol dehydrogenase-like"/>
    <property type="match status" value="1"/>
</dbReference>
<evidence type="ECO:0000259" key="6">
    <source>
        <dbReference type="Pfam" id="PF01011"/>
    </source>
</evidence>
<dbReference type="GO" id="GO:0048038">
    <property type="term" value="F:quinone binding"/>
    <property type="evidence" value="ECO:0007669"/>
    <property type="project" value="InterPro"/>
</dbReference>
<sequence>MAHVRPDDRSTIHPAERPGARHPVPRAHPVARWATIILGVVFLLVGAVLVAGGVWLMTLGGSWYYLIAGLGLVVVGVLLMTQRMAALWLYLLIYLGTWIWAVWEVGWEGWPLVPRVVAPTVLLVLVLFTIPVLRRTGRHRGSAVTLGASGAAVAGLALAAVGAQQLLQPDRAIAQEEVSPIVQAPAGESGVGPAGQPAAPAAQAPAAGQAAAPAAASGTAGAMPMLETGADWPAYGGTIHGTRYSPLDQISRDNVASLERAWEYRTGDMPDADSEGEYAAETTPLKIGDDLLLCSAMGDIIAVDAATGLQEWRFEAGVSEDAIPYSATCRGVAYYADPAADRLDLCAERVLVGTLDARLIAVDARTGQACTGFGRNGQVDLERGLGDTVPGWVAVTSPSTIVRGVAVMGHQVSDGQARNAPSGVIRGYDAVTGELLWAWDLGNPGLTGLPPEGETYTRGTPNMWTIAAGDEDLGLVYLPMGNSAVDYWGGDRSAAENEYATALVAIDVTTGRPAWHFQTVHYDVWDYDLGSQPALVDFPAEGGTVPAVILSSKQGDIFVLDRRTGEPLHEVEEVPVPQGGVEPERLSPTQPVSRWHSLLMPDLTERQMWGMSPLDQMWCRIQFRRAYYEGPYTPPTADRPYIQFPGYNGGQDWGSLGFDPVRGVLIANYNNTANYNRLVPREVVEAEGVTAVNEPQVGDRQPRDDIDPQVGTPYGIQLNAGWRAPLTGILCTQPPYGGIRAIDLATGETLWDRPLGSARRNGPFGIPSMLPFTIGTPNNGGPVVTAGGLIFIAATTDNLIRAIDIETGETLWEDVLPAGGQSTPMVYEQGGRQYLVMMAGGHHFMETPIGDHVIAWTLPQRE</sequence>
<protein>
    <submittedName>
        <fullName evidence="7">Membrane-bound PQQ-dependent dehydrogenase, glucose/quinate/shikimate family</fullName>
    </submittedName>
</protein>
<dbReference type="GO" id="GO:0016020">
    <property type="term" value="C:membrane"/>
    <property type="evidence" value="ECO:0007669"/>
    <property type="project" value="InterPro"/>
</dbReference>
<dbReference type="InterPro" id="IPR017511">
    <property type="entry name" value="PQQ_mDH"/>
</dbReference>
<dbReference type="SMART" id="SM00564">
    <property type="entry name" value="PQQ"/>
    <property type="match status" value="5"/>
</dbReference>
<dbReference type="InterPro" id="IPR011047">
    <property type="entry name" value="Quinoprotein_ADH-like_sf"/>
</dbReference>
<dbReference type="GO" id="GO:0008876">
    <property type="term" value="F:quinoprotein glucose dehydrogenase activity"/>
    <property type="evidence" value="ECO:0007669"/>
    <property type="project" value="TreeGrafter"/>
</dbReference>
<keyword evidence="5" id="KW-1133">Transmembrane helix</keyword>
<name>A0A2A2GGW4_9RHOB</name>
<feature type="transmembrane region" description="Helical" evidence="5">
    <location>
        <begin position="112"/>
        <end position="133"/>
    </location>
</feature>
<feature type="compositionally biased region" description="Low complexity" evidence="4">
    <location>
        <begin position="194"/>
        <end position="205"/>
    </location>
</feature>
<keyword evidence="8" id="KW-1185">Reference proteome</keyword>
<dbReference type="CDD" id="cd10280">
    <property type="entry name" value="PQQ_mGDH"/>
    <property type="match status" value="1"/>
</dbReference>
<evidence type="ECO:0000256" key="5">
    <source>
        <dbReference type="SAM" id="Phobius"/>
    </source>
</evidence>
<comment type="cofactor">
    <cofactor evidence="1">
        <name>pyrroloquinoline quinone</name>
        <dbReference type="ChEBI" id="CHEBI:58442"/>
    </cofactor>
</comment>
<evidence type="ECO:0000313" key="8">
    <source>
        <dbReference type="Proteomes" id="UP000218023"/>
    </source>
</evidence>
<dbReference type="PANTHER" id="PTHR32303:SF4">
    <property type="entry name" value="QUINOPROTEIN GLUCOSE DEHYDROGENASE"/>
    <property type="match status" value="1"/>
</dbReference>
<feature type="compositionally biased region" description="Basic and acidic residues" evidence="4">
    <location>
        <begin position="1"/>
        <end position="19"/>
    </location>
</feature>
<evidence type="ECO:0000313" key="7">
    <source>
        <dbReference type="EMBL" id="PAU96224.1"/>
    </source>
</evidence>
<feature type="transmembrane region" description="Helical" evidence="5">
    <location>
        <begin position="87"/>
        <end position="106"/>
    </location>
</feature>
<keyword evidence="5" id="KW-0472">Membrane</keyword>
<feature type="transmembrane region" description="Helical" evidence="5">
    <location>
        <begin position="62"/>
        <end position="80"/>
    </location>
</feature>
<feature type="region of interest" description="Disordered" evidence="4">
    <location>
        <begin position="185"/>
        <end position="205"/>
    </location>
</feature>
<evidence type="ECO:0000256" key="4">
    <source>
        <dbReference type="SAM" id="MobiDB-lite"/>
    </source>
</evidence>
<dbReference type="NCBIfam" id="TIGR03074">
    <property type="entry name" value="PQQ_membr_DH"/>
    <property type="match status" value="1"/>
</dbReference>
<feature type="transmembrane region" description="Helical" evidence="5">
    <location>
        <begin position="145"/>
        <end position="167"/>
    </location>
</feature>
<evidence type="ECO:0000256" key="2">
    <source>
        <dbReference type="ARBA" id="ARBA00008156"/>
    </source>
</evidence>
<proteinExistence type="inferred from homology"/>
<dbReference type="EMBL" id="NSJZ01000018">
    <property type="protein sequence ID" value="PAU96224.1"/>
    <property type="molecule type" value="Genomic_DNA"/>
</dbReference>
<evidence type="ECO:0000256" key="1">
    <source>
        <dbReference type="ARBA" id="ARBA00001931"/>
    </source>
</evidence>
<feature type="domain" description="Pyrrolo-quinoline quinone repeat" evidence="6">
    <location>
        <begin position="232"/>
        <end position="834"/>
    </location>
</feature>
<accession>A0A2A2GGW4</accession>
<dbReference type="OrthoDB" id="9794322at2"/>
<gene>
    <name evidence="7" type="ORF">CK240_15020</name>
</gene>
<dbReference type="InterPro" id="IPR002372">
    <property type="entry name" value="PQQ_rpt_dom"/>
</dbReference>
<keyword evidence="3" id="KW-0560">Oxidoreductase</keyword>
<evidence type="ECO:0000256" key="3">
    <source>
        <dbReference type="ARBA" id="ARBA00023002"/>
    </source>
</evidence>
<dbReference type="InterPro" id="IPR018391">
    <property type="entry name" value="PQQ_b-propeller_rpt"/>
</dbReference>
<comment type="similarity">
    <text evidence="2">Belongs to the bacterial PQQ dehydrogenase family.</text>
</comment>
<dbReference type="Pfam" id="PF01011">
    <property type="entry name" value="PQQ"/>
    <property type="match status" value="1"/>
</dbReference>
<dbReference type="Gene3D" id="2.140.10.10">
    <property type="entry name" value="Quinoprotein alcohol dehydrogenase-like superfamily"/>
    <property type="match status" value="1"/>
</dbReference>
<keyword evidence="5" id="KW-0812">Transmembrane</keyword>
<organism evidence="7 8">
    <name type="scientific">Paracoccus salipaludis</name>
    <dbReference type="NCBI Taxonomy" id="2032623"/>
    <lineage>
        <taxon>Bacteria</taxon>
        <taxon>Pseudomonadati</taxon>
        <taxon>Pseudomonadota</taxon>
        <taxon>Alphaproteobacteria</taxon>
        <taxon>Rhodobacterales</taxon>
        <taxon>Paracoccaceae</taxon>
        <taxon>Paracoccus</taxon>
    </lineage>
</organism>
<feature type="transmembrane region" description="Helical" evidence="5">
    <location>
        <begin position="30"/>
        <end position="56"/>
    </location>
</feature>
<dbReference type="Proteomes" id="UP000218023">
    <property type="component" value="Unassembled WGS sequence"/>
</dbReference>
<comment type="caution">
    <text evidence="7">The sequence shown here is derived from an EMBL/GenBank/DDBJ whole genome shotgun (WGS) entry which is preliminary data.</text>
</comment>
<dbReference type="PANTHER" id="PTHR32303">
    <property type="entry name" value="QUINOPROTEIN ALCOHOL DEHYDROGENASE (CYTOCHROME C)"/>
    <property type="match status" value="1"/>
</dbReference>